<dbReference type="GO" id="GO:0052621">
    <property type="term" value="F:diguanylate cyclase activity"/>
    <property type="evidence" value="ECO:0007669"/>
    <property type="project" value="UniProtKB-EC"/>
</dbReference>
<reference evidence="6 7" key="1">
    <citation type="submission" date="2019-03" db="EMBL/GenBank/DDBJ databases">
        <title>Genomic Encyclopedia of Type Strains, Phase IV (KMG-IV): sequencing the most valuable type-strain genomes for metagenomic binning, comparative biology and taxonomic classification.</title>
        <authorList>
            <person name="Goeker M."/>
        </authorList>
    </citation>
    <scope>NUCLEOTIDE SEQUENCE [LARGE SCALE GENOMIC DNA]</scope>
    <source>
        <strain evidence="6 7">DSM 25488</strain>
    </source>
</reference>
<dbReference type="CDD" id="cd01949">
    <property type="entry name" value="GGDEF"/>
    <property type="match status" value="1"/>
</dbReference>
<sequence>MSEQQFSPGYLANQVNRLRKWSLNLAAIYLVILVLLDFVRFPADVITSVFTSRILLMILPLSAMMAAFYYQQKLSLSKPLVHKITFIGVSLIGIGHSEILLLAESSGVMFPKIGITIILIYSGMLLALPIKLATFSSLVIIAFTCYSYSLIGMDYKSILSYLSFYLMFSSCCIFSSMVSIKILKTNLNLIKDKDKLASTDELTGLKNRRHFYTHAENVYKQSTLENKNLALVIIDLDNFKAVNDALGHYMGDKVLVEVAEIINNNCRRAFDMAARIGGDEFVIMIYDSKTDYLKTMCESIILKVGQIAKTIKKEAPSINLGVSIGVAENKQGCSFPIKVLLDIADKSLYEIKANGKNNYNISNTRHFVQTDSPINILETI</sequence>
<dbReference type="InterPro" id="IPR029787">
    <property type="entry name" value="Nucleotide_cyclase"/>
</dbReference>
<evidence type="ECO:0000256" key="3">
    <source>
        <dbReference type="ARBA" id="ARBA00034247"/>
    </source>
</evidence>
<proteinExistence type="predicted"/>
<comment type="caution">
    <text evidence="6">The sequence shown here is derived from an EMBL/GenBank/DDBJ whole genome shotgun (WGS) entry which is preliminary data.</text>
</comment>
<dbReference type="OrthoDB" id="9759607at2"/>
<feature type="transmembrane region" description="Helical" evidence="4">
    <location>
        <begin position="158"/>
        <end position="183"/>
    </location>
</feature>
<evidence type="ECO:0000256" key="4">
    <source>
        <dbReference type="SAM" id="Phobius"/>
    </source>
</evidence>
<dbReference type="PANTHER" id="PTHR45138:SF9">
    <property type="entry name" value="DIGUANYLATE CYCLASE DGCM-RELATED"/>
    <property type="match status" value="1"/>
</dbReference>
<comment type="catalytic activity">
    <reaction evidence="3">
        <text>2 GTP = 3',3'-c-di-GMP + 2 diphosphate</text>
        <dbReference type="Rhea" id="RHEA:24898"/>
        <dbReference type="ChEBI" id="CHEBI:33019"/>
        <dbReference type="ChEBI" id="CHEBI:37565"/>
        <dbReference type="ChEBI" id="CHEBI:58805"/>
        <dbReference type="EC" id="2.7.7.65"/>
    </reaction>
</comment>
<dbReference type="FunFam" id="3.30.70.270:FF:000001">
    <property type="entry name" value="Diguanylate cyclase domain protein"/>
    <property type="match status" value="1"/>
</dbReference>
<feature type="transmembrane region" description="Helical" evidence="4">
    <location>
        <begin position="45"/>
        <end position="68"/>
    </location>
</feature>
<comment type="cofactor">
    <cofactor evidence="1">
        <name>Mg(2+)</name>
        <dbReference type="ChEBI" id="CHEBI:18420"/>
    </cofactor>
</comment>
<dbReference type="GO" id="GO:0005886">
    <property type="term" value="C:plasma membrane"/>
    <property type="evidence" value="ECO:0007669"/>
    <property type="project" value="TreeGrafter"/>
</dbReference>
<keyword evidence="4" id="KW-1133">Transmembrane helix</keyword>
<accession>A0A4R6XI50</accession>
<dbReference type="GO" id="GO:1902201">
    <property type="term" value="P:negative regulation of bacterial-type flagellum-dependent cell motility"/>
    <property type="evidence" value="ECO:0007669"/>
    <property type="project" value="TreeGrafter"/>
</dbReference>
<evidence type="ECO:0000313" key="7">
    <source>
        <dbReference type="Proteomes" id="UP000295724"/>
    </source>
</evidence>
<dbReference type="InterPro" id="IPR000160">
    <property type="entry name" value="GGDEF_dom"/>
</dbReference>
<feature type="transmembrane region" description="Helical" evidence="4">
    <location>
        <begin position="109"/>
        <end position="128"/>
    </location>
</feature>
<dbReference type="Gene3D" id="3.30.70.270">
    <property type="match status" value="1"/>
</dbReference>
<keyword evidence="4" id="KW-0812">Transmembrane</keyword>
<feature type="transmembrane region" description="Helical" evidence="4">
    <location>
        <begin position="135"/>
        <end position="152"/>
    </location>
</feature>
<organism evidence="6 7">
    <name type="scientific">Marinicella litoralis</name>
    <dbReference type="NCBI Taxonomy" id="644220"/>
    <lineage>
        <taxon>Bacteria</taxon>
        <taxon>Pseudomonadati</taxon>
        <taxon>Pseudomonadota</taxon>
        <taxon>Gammaproteobacteria</taxon>
        <taxon>Lysobacterales</taxon>
        <taxon>Marinicellaceae</taxon>
        <taxon>Marinicella</taxon>
    </lineage>
</organism>
<dbReference type="EC" id="2.7.7.65" evidence="2"/>
<dbReference type="PROSITE" id="PS50887">
    <property type="entry name" value="GGDEF"/>
    <property type="match status" value="1"/>
</dbReference>
<dbReference type="NCBIfam" id="TIGR00254">
    <property type="entry name" value="GGDEF"/>
    <property type="match status" value="1"/>
</dbReference>
<dbReference type="GO" id="GO:0043709">
    <property type="term" value="P:cell adhesion involved in single-species biofilm formation"/>
    <property type="evidence" value="ECO:0007669"/>
    <property type="project" value="TreeGrafter"/>
</dbReference>
<protein>
    <recommendedName>
        <fullName evidence="2">diguanylate cyclase</fullName>
        <ecNumber evidence="2">2.7.7.65</ecNumber>
    </recommendedName>
</protein>
<evidence type="ECO:0000313" key="6">
    <source>
        <dbReference type="EMBL" id="TDR17570.1"/>
    </source>
</evidence>
<keyword evidence="7" id="KW-1185">Reference proteome</keyword>
<feature type="domain" description="GGDEF" evidence="5">
    <location>
        <begin position="227"/>
        <end position="364"/>
    </location>
</feature>
<dbReference type="SUPFAM" id="SSF55073">
    <property type="entry name" value="Nucleotide cyclase"/>
    <property type="match status" value="1"/>
</dbReference>
<evidence type="ECO:0000256" key="1">
    <source>
        <dbReference type="ARBA" id="ARBA00001946"/>
    </source>
</evidence>
<feature type="transmembrane region" description="Helical" evidence="4">
    <location>
        <begin position="80"/>
        <end position="103"/>
    </location>
</feature>
<feature type="transmembrane region" description="Helical" evidence="4">
    <location>
        <begin position="21"/>
        <end position="39"/>
    </location>
</feature>
<evidence type="ECO:0000259" key="5">
    <source>
        <dbReference type="PROSITE" id="PS50887"/>
    </source>
</evidence>
<dbReference type="Pfam" id="PF00990">
    <property type="entry name" value="GGDEF"/>
    <property type="match status" value="1"/>
</dbReference>
<name>A0A4R6XI50_9GAMM</name>
<evidence type="ECO:0000256" key="2">
    <source>
        <dbReference type="ARBA" id="ARBA00012528"/>
    </source>
</evidence>
<dbReference type="InterPro" id="IPR043128">
    <property type="entry name" value="Rev_trsase/Diguanyl_cyclase"/>
</dbReference>
<dbReference type="Proteomes" id="UP000295724">
    <property type="component" value="Unassembled WGS sequence"/>
</dbReference>
<dbReference type="SMART" id="SM00267">
    <property type="entry name" value="GGDEF"/>
    <property type="match status" value="1"/>
</dbReference>
<dbReference type="RefSeq" id="WP_099018931.1">
    <property type="nucleotide sequence ID" value="NZ_NIHB01000002.1"/>
</dbReference>
<dbReference type="EMBL" id="SNZB01000006">
    <property type="protein sequence ID" value="TDR17570.1"/>
    <property type="molecule type" value="Genomic_DNA"/>
</dbReference>
<gene>
    <name evidence="6" type="ORF">C8D91_2629</name>
</gene>
<dbReference type="InterPro" id="IPR050469">
    <property type="entry name" value="Diguanylate_Cyclase"/>
</dbReference>
<dbReference type="AlphaFoldDB" id="A0A4R6XI50"/>
<dbReference type="PANTHER" id="PTHR45138">
    <property type="entry name" value="REGULATORY COMPONENTS OF SENSORY TRANSDUCTION SYSTEM"/>
    <property type="match status" value="1"/>
</dbReference>
<keyword evidence="4" id="KW-0472">Membrane</keyword>